<accession>A0A382DC06</accession>
<sequence>MGILWIIPIAWFMRFVMRYRIKDVKEVRSRYRKLISETETQGPVLICPNHLTMADSAVIAWALGGSWWYLFRYSRMPWNIPEYNNFSFLWFVGLGAWITKCIPVVRGGKREDVSRVVKKIEYLLRNGETALIFAEAGRSRTGKVQVGSHAQAVGRIMTAVPGCRALCVYVRGDLQETWSTVPARRDSFYVDMQIARPESTFSGMRRSRDVAQQVVARIADMEAEYFASRK</sequence>
<dbReference type="SMART" id="SM00563">
    <property type="entry name" value="PlsC"/>
    <property type="match status" value="1"/>
</dbReference>
<dbReference type="InterPro" id="IPR002123">
    <property type="entry name" value="Plipid/glycerol_acylTrfase"/>
</dbReference>
<organism evidence="2">
    <name type="scientific">marine metagenome</name>
    <dbReference type="NCBI Taxonomy" id="408172"/>
    <lineage>
        <taxon>unclassified sequences</taxon>
        <taxon>metagenomes</taxon>
        <taxon>ecological metagenomes</taxon>
    </lineage>
</organism>
<gene>
    <name evidence="2" type="ORF">METZ01_LOCUS188041</name>
</gene>
<evidence type="ECO:0000259" key="1">
    <source>
        <dbReference type="SMART" id="SM00563"/>
    </source>
</evidence>
<dbReference type="SUPFAM" id="SSF69593">
    <property type="entry name" value="Glycerol-3-phosphate (1)-acyltransferase"/>
    <property type="match status" value="1"/>
</dbReference>
<reference evidence="2" key="1">
    <citation type="submission" date="2018-05" db="EMBL/GenBank/DDBJ databases">
        <authorList>
            <person name="Lanie J.A."/>
            <person name="Ng W.-L."/>
            <person name="Kazmierczak K.M."/>
            <person name="Andrzejewski T.M."/>
            <person name="Davidsen T.M."/>
            <person name="Wayne K.J."/>
            <person name="Tettelin H."/>
            <person name="Glass J.I."/>
            <person name="Rusch D."/>
            <person name="Podicherti R."/>
            <person name="Tsui H.-C.T."/>
            <person name="Winkler M.E."/>
        </authorList>
    </citation>
    <scope>NUCLEOTIDE SEQUENCE</scope>
</reference>
<dbReference type="AlphaFoldDB" id="A0A382DC06"/>
<name>A0A382DC06_9ZZZZ</name>
<dbReference type="Pfam" id="PF01553">
    <property type="entry name" value="Acyltransferase"/>
    <property type="match status" value="1"/>
</dbReference>
<feature type="domain" description="Phospholipid/glycerol acyltransferase" evidence="1">
    <location>
        <begin position="44"/>
        <end position="173"/>
    </location>
</feature>
<dbReference type="EMBL" id="UINC01038328">
    <property type="protein sequence ID" value="SVB35187.1"/>
    <property type="molecule type" value="Genomic_DNA"/>
</dbReference>
<proteinExistence type="predicted"/>
<dbReference type="GO" id="GO:0016746">
    <property type="term" value="F:acyltransferase activity"/>
    <property type="evidence" value="ECO:0007669"/>
    <property type="project" value="InterPro"/>
</dbReference>
<evidence type="ECO:0000313" key="2">
    <source>
        <dbReference type="EMBL" id="SVB35187.1"/>
    </source>
</evidence>
<protein>
    <recommendedName>
        <fullName evidence="1">Phospholipid/glycerol acyltransferase domain-containing protein</fullName>
    </recommendedName>
</protein>